<evidence type="ECO:0000313" key="1">
    <source>
        <dbReference type="EMBL" id="SUA76615.1"/>
    </source>
</evidence>
<dbReference type="OrthoDB" id="1627328at2"/>
<accession>A0A378YHF6</accession>
<dbReference type="InterPro" id="IPR021234">
    <property type="entry name" value="DUF2827"/>
</dbReference>
<dbReference type="Proteomes" id="UP000254573">
    <property type="component" value="Unassembled WGS sequence"/>
</dbReference>
<dbReference type="AlphaFoldDB" id="A0A378YHF6"/>
<protein>
    <submittedName>
        <fullName evidence="1">Protein of uncharacterized function (DUF2827)</fullName>
    </submittedName>
</protein>
<dbReference type="KEGG" id="ppno:DA70_23125"/>
<dbReference type="KEGG" id="ppnm:LV28_07585"/>
<organism evidence="1 2">
    <name type="scientific">Pandoraea pnomenusa</name>
    <dbReference type="NCBI Taxonomy" id="93220"/>
    <lineage>
        <taxon>Bacteria</taxon>
        <taxon>Pseudomonadati</taxon>
        <taxon>Pseudomonadota</taxon>
        <taxon>Betaproteobacteria</taxon>
        <taxon>Burkholderiales</taxon>
        <taxon>Burkholderiaceae</taxon>
        <taxon>Pandoraea</taxon>
    </lineage>
</organism>
<evidence type="ECO:0000313" key="2">
    <source>
        <dbReference type="Proteomes" id="UP000254573"/>
    </source>
</evidence>
<proteinExistence type="predicted"/>
<dbReference type="Pfam" id="PF10933">
    <property type="entry name" value="DUF2827"/>
    <property type="match status" value="1"/>
</dbReference>
<sequence>MSERSNRAAMDRRLVVGVSLFVKGSGQSLWENGIFQNCLLLVMLLRRSPYVADAVMVNGGNAATPSPDLMLEATNIPLITLEAAMARCDVMIEMSAQLDVAWIAAFRERGGKVVTMRVGNDYVIDIERAMFGKPPGFLFSGATYDGVWTIPEFGVTCRSYFECALRTPVTIVPHIWHPMLFDRARAALGEQEAFGYRPGRSRWRVAIFEPNICMVKTCVIPMLATELAYRAEPSFAESVLVCNTLHLKEHATFVHFARSLDIVDHGVASFQGRFALFEFMSRHGDAVVSHTWENAQNYLYYELLYGGYPLVHNSPFLGKCGYFYPGFDCEEGARRLLEAFRTHDDNLEQYRRDARQLLDDVSIENAANVSAYSEAIAALYRPAGA</sequence>
<dbReference type="RefSeq" id="WP_023594905.1">
    <property type="nucleotide sequence ID" value="NZ_CP007506.3"/>
</dbReference>
<reference evidence="1 2" key="1">
    <citation type="submission" date="2018-06" db="EMBL/GenBank/DDBJ databases">
        <authorList>
            <consortium name="Pathogen Informatics"/>
            <person name="Doyle S."/>
        </authorList>
    </citation>
    <scope>NUCLEOTIDE SEQUENCE [LARGE SCALE GENOMIC DNA]</scope>
    <source>
        <strain evidence="1 2">NCTC13160</strain>
    </source>
</reference>
<name>A0A378YHF6_9BURK</name>
<dbReference type="STRING" id="93220.A6P55_04760"/>
<dbReference type="EMBL" id="UGSG01000001">
    <property type="protein sequence ID" value="SUA76615.1"/>
    <property type="molecule type" value="Genomic_DNA"/>
</dbReference>
<gene>
    <name evidence="1" type="ORF">NCTC13160_01497</name>
</gene>